<comment type="caution">
    <text evidence="3">The sequence shown here is derived from an EMBL/GenBank/DDBJ whole genome shotgun (WGS) entry which is preliminary data.</text>
</comment>
<dbReference type="AlphaFoldDB" id="A0A1Y3ARE8"/>
<gene>
    <name evidence="3" type="ORF">BLA29_007636</name>
</gene>
<evidence type="ECO:0000313" key="4">
    <source>
        <dbReference type="Proteomes" id="UP000194236"/>
    </source>
</evidence>
<dbReference type="Pfam" id="PF13967">
    <property type="entry name" value="RSN1_TM"/>
    <property type="match status" value="1"/>
</dbReference>
<evidence type="ECO:0000256" key="1">
    <source>
        <dbReference type="SAM" id="Phobius"/>
    </source>
</evidence>
<dbReference type="OrthoDB" id="6437480at2759"/>
<dbReference type="InterPro" id="IPR032880">
    <property type="entry name" value="CSC1/OSCA1-like_N"/>
</dbReference>
<dbReference type="Proteomes" id="UP000194236">
    <property type="component" value="Unassembled WGS sequence"/>
</dbReference>
<accession>A0A1Y3ARE8</accession>
<feature type="domain" description="CSC1/OSCA1-like N-terminal transmembrane" evidence="2">
    <location>
        <begin position="28"/>
        <end position="77"/>
    </location>
</feature>
<keyword evidence="4" id="KW-1185">Reference proteome</keyword>
<keyword evidence="1" id="KW-0472">Membrane</keyword>
<name>A0A1Y3ARE8_EURMA</name>
<evidence type="ECO:0000313" key="3">
    <source>
        <dbReference type="EMBL" id="OTF71040.1"/>
    </source>
</evidence>
<evidence type="ECO:0000259" key="2">
    <source>
        <dbReference type="Pfam" id="PF13967"/>
    </source>
</evidence>
<sequence length="92" mass="10588">MVTESSLCSKILQKSSTWRKIRNNIWTMGISDEQILQERGIDAYQYLLFQRYLIGLLAIMSVNAILLILPINIYSNSGMCCNPSLFFFGFLK</sequence>
<feature type="transmembrane region" description="Helical" evidence="1">
    <location>
        <begin position="52"/>
        <end position="74"/>
    </location>
</feature>
<organism evidence="3 4">
    <name type="scientific">Euroglyphus maynei</name>
    <name type="common">Mayne's house dust mite</name>
    <dbReference type="NCBI Taxonomy" id="6958"/>
    <lineage>
        <taxon>Eukaryota</taxon>
        <taxon>Metazoa</taxon>
        <taxon>Ecdysozoa</taxon>
        <taxon>Arthropoda</taxon>
        <taxon>Chelicerata</taxon>
        <taxon>Arachnida</taxon>
        <taxon>Acari</taxon>
        <taxon>Acariformes</taxon>
        <taxon>Sarcoptiformes</taxon>
        <taxon>Astigmata</taxon>
        <taxon>Psoroptidia</taxon>
        <taxon>Analgoidea</taxon>
        <taxon>Pyroglyphidae</taxon>
        <taxon>Pyroglyphinae</taxon>
        <taxon>Euroglyphus</taxon>
    </lineage>
</organism>
<dbReference type="EMBL" id="MUJZ01062827">
    <property type="protein sequence ID" value="OTF71040.1"/>
    <property type="molecule type" value="Genomic_DNA"/>
</dbReference>
<reference evidence="3 4" key="1">
    <citation type="submission" date="2017-03" db="EMBL/GenBank/DDBJ databases">
        <title>Genome Survey of Euroglyphus maynei.</title>
        <authorList>
            <person name="Arlian L.G."/>
            <person name="Morgan M.S."/>
            <person name="Rider S.D."/>
        </authorList>
    </citation>
    <scope>NUCLEOTIDE SEQUENCE [LARGE SCALE GENOMIC DNA]</scope>
    <source>
        <strain evidence="3">Arlian Lab</strain>
        <tissue evidence="3">Whole body</tissue>
    </source>
</reference>
<keyword evidence="1" id="KW-1133">Transmembrane helix</keyword>
<proteinExistence type="predicted"/>
<keyword evidence="1" id="KW-0812">Transmembrane</keyword>
<protein>
    <recommendedName>
        <fullName evidence="2">CSC1/OSCA1-like N-terminal transmembrane domain-containing protein</fullName>
    </recommendedName>
</protein>